<evidence type="ECO:0000313" key="1">
    <source>
        <dbReference type="EMBL" id="GFS75789.1"/>
    </source>
</evidence>
<accession>A0A8X6MSK8</accession>
<sequence length="121" mass="14067">MTDLIVQCSKYRKHHLQYTAKLGVSIGLRAFSEYTVPASRYYQHKRNCKERDENSSKNGINNLPTGFLTFELERIQWNPGGIGKKILNIIWKLLLITVMRQRKQNCTYSAIWCGEELKTAT</sequence>
<comment type="caution">
    <text evidence="1">The sequence shown here is derived from an EMBL/GenBank/DDBJ whole genome shotgun (WGS) entry which is preliminary data.</text>
</comment>
<dbReference type="Proteomes" id="UP000887013">
    <property type="component" value="Unassembled WGS sequence"/>
</dbReference>
<name>A0A8X6MSK8_NEPPI</name>
<keyword evidence="2" id="KW-1185">Reference proteome</keyword>
<evidence type="ECO:0000313" key="2">
    <source>
        <dbReference type="Proteomes" id="UP000887013"/>
    </source>
</evidence>
<reference evidence="1" key="1">
    <citation type="submission" date="2020-08" db="EMBL/GenBank/DDBJ databases">
        <title>Multicomponent nature underlies the extraordinary mechanical properties of spider dragline silk.</title>
        <authorList>
            <person name="Kono N."/>
            <person name="Nakamura H."/>
            <person name="Mori M."/>
            <person name="Yoshida Y."/>
            <person name="Ohtoshi R."/>
            <person name="Malay A.D."/>
            <person name="Moran D.A.P."/>
            <person name="Tomita M."/>
            <person name="Numata K."/>
            <person name="Arakawa K."/>
        </authorList>
    </citation>
    <scope>NUCLEOTIDE SEQUENCE</scope>
</reference>
<dbReference type="EMBL" id="BMAW01050528">
    <property type="protein sequence ID" value="GFS75789.1"/>
    <property type="molecule type" value="Genomic_DNA"/>
</dbReference>
<gene>
    <name evidence="1" type="ORF">NPIL_380841</name>
</gene>
<organism evidence="1 2">
    <name type="scientific">Nephila pilipes</name>
    <name type="common">Giant wood spider</name>
    <name type="synonym">Nephila maculata</name>
    <dbReference type="NCBI Taxonomy" id="299642"/>
    <lineage>
        <taxon>Eukaryota</taxon>
        <taxon>Metazoa</taxon>
        <taxon>Ecdysozoa</taxon>
        <taxon>Arthropoda</taxon>
        <taxon>Chelicerata</taxon>
        <taxon>Arachnida</taxon>
        <taxon>Araneae</taxon>
        <taxon>Araneomorphae</taxon>
        <taxon>Entelegynae</taxon>
        <taxon>Araneoidea</taxon>
        <taxon>Nephilidae</taxon>
        <taxon>Nephila</taxon>
    </lineage>
</organism>
<dbReference type="AlphaFoldDB" id="A0A8X6MSK8"/>
<proteinExistence type="predicted"/>
<protein>
    <submittedName>
        <fullName evidence="1">Uncharacterized protein</fullName>
    </submittedName>
</protein>